<dbReference type="EMBL" id="JAEDAH010000001">
    <property type="protein sequence ID" value="MCA6062021.1"/>
    <property type="molecule type" value="Genomic_DNA"/>
</dbReference>
<feature type="transmembrane region" description="Helical" evidence="1">
    <location>
        <begin position="386"/>
        <end position="407"/>
    </location>
</feature>
<dbReference type="InterPro" id="IPR007890">
    <property type="entry name" value="CHASE2"/>
</dbReference>
<proteinExistence type="predicted"/>
<dbReference type="SUPFAM" id="SSF55073">
    <property type="entry name" value="Nucleotide cyclase"/>
    <property type="match status" value="1"/>
</dbReference>
<dbReference type="SMART" id="SM00044">
    <property type="entry name" value="CYCc"/>
    <property type="match status" value="1"/>
</dbReference>
<feature type="transmembrane region" description="Helical" evidence="1">
    <location>
        <begin position="419"/>
        <end position="436"/>
    </location>
</feature>
<dbReference type="RefSeq" id="WP_225670467.1">
    <property type="nucleotide sequence ID" value="NZ_JAEDAH010000001.1"/>
</dbReference>
<evidence type="ECO:0000259" key="2">
    <source>
        <dbReference type="PROSITE" id="PS50125"/>
    </source>
</evidence>
<keyword evidence="1" id="KW-1133">Transmembrane helix</keyword>
<comment type="caution">
    <text evidence="3">The sequence shown here is derived from an EMBL/GenBank/DDBJ whole genome shotgun (WGS) entry which is preliminary data.</text>
</comment>
<dbReference type="InterPro" id="IPR050697">
    <property type="entry name" value="Adenylyl/Guanylyl_Cyclase_3/4"/>
</dbReference>
<organism evidence="3 4">
    <name type="scientific">Thalassolituus marinus</name>
    <dbReference type="NCBI Taxonomy" id="671053"/>
    <lineage>
        <taxon>Bacteria</taxon>
        <taxon>Pseudomonadati</taxon>
        <taxon>Pseudomonadota</taxon>
        <taxon>Gammaproteobacteria</taxon>
        <taxon>Oceanospirillales</taxon>
        <taxon>Oceanospirillaceae</taxon>
        <taxon>Thalassolituus</taxon>
    </lineage>
</organism>
<dbReference type="InterPro" id="IPR029787">
    <property type="entry name" value="Nucleotide_cyclase"/>
</dbReference>
<dbReference type="PROSITE" id="PS50125">
    <property type="entry name" value="GUANYLATE_CYCLASE_2"/>
    <property type="match status" value="1"/>
</dbReference>
<dbReference type="SMART" id="SM01080">
    <property type="entry name" value="CHASE2"/>
    <property type="match status" value="1"/>
</dbReference>
<name>A0ABS7ZJY2_9GAMM</name>
<keyword evidence="1" id="KW-0812">Transmembrane</keyword>
<keyword evidence="4" id="KW-1185">Reference proteome</keyword>
<protein>
    <submittedName>
        <fullName evidence="3">Adenylate/guanylate cyclase domain-containing protein</fullName>
    </submittedName>
</protein>
<keyword evidence="1" id="KW-0472">Membrane</keyword>
<dbReference type="Proteomes" id="UP000714380">
    <property type="component" value="Unassembled WGS sequence"/>
</dbReference>
<evidence type="ECO:0000313" key="3">
    <source>
        <dbReference type="EMBL" id="MCA6062021.1"/>
    </source>
</evidence>
<reference evidence="3 4" key="1">
    <citation type="submission" date="2020-12" db="EMBL/GenBank/DDBJ databases">
        <title>Novel Thalassolituus-related marine hydrocarbonoclastic bacteria mediated algae-derived hydrocarbons mineralization in twilight zone of the northern South China Sea.</title>
        <authorList>
            <person name="Dong C."/>
        </authorList>
    </citation>
    <scope>NUCLEOTIDE SEQUENCE [LARGE SCALE GENOMIC DNA]</scope>
    <source>
        <strain evidence="3 4">IMCC1826</strain>
    </source>
</reference>
<dbReference type="Pfam" id="PF05226">
    <property type="entry name" value="CHASE2"/>
    <property type="match status" value="1"/>
</dbReference>
<dbReference type="PANTHER" id="PTHR43081">
    <property type="entry name" value="ADENYLATE CYCLASE, TERMINAL-DIFFERENTIATION SPECIFIC-RELATED"/>
    <property type="match status" value="1"/>
</dbReference>
<dbReference type="CDD" id="cd07302">
    <property type="entry name" value="CHD"/>
    <property type="match status" value="1"/>
</dbReference>
<evidence type="ECO:0000256" key="1">
    <source>
        <dbReference type="SAM" id="Phobius"/>
    </source>
</evidence>
<sequence length="732" mass="80459">MRLQRKRLPAMAGVVITFLFLILALQPQGASRWLSRLDYLLYDWRFTTALSLKPTPIGEQPIVIIDIDEQSLAQEGRWPWSRHKLAELVAALAGYGVTVVAFDVVFSEPERNPVDEIRQRLLRDGEDWKAPEHWRRQVDGDQHFAEELPATDVVLGFFFLDEAISVGQLPDGIDSLTGSAGDSLVVVNKPGYAANLPLLQSAAAGGGFVTTFADSDGAIRRSPLLIRHDGQLYPSLSLATLMAYLFDRNVNIDTARIGSVEAIRNITLSGLKARTDASGWVTVPYRGGRRTFPYVPAADVLSGRADTKQLEGAIVLVGTSALGLSDLRATPVGTQYPGVEVHANIIDAMLNDGFPYRPEWEAGATAAALCLIGLILAFWLPAAGPVASIALSGAAALLVIAGNLWLWMVHRLDLPMASLLLMVGSLTMMNMAWGFIRESVSRRVLKGMFDQYVPPAHIDRMLADPAAYQFAGESKEMTVLFSDIRSFTNMSESLTASELKALLNSYFTPVTKVIFDHEGTIDKYVGDMVMAFWGAPLDDQQHAHHAVAAALQMQETTTALSADFVARGWPPIAIGIGINTGPMNVGDMGSSYRRAYTVLGDSVNLGSRLESITKYYGAKILVSETTQAQAPGFVYRFVDRIQVKGKNEPVSVFEPLCPQGQVSAAEQHELQHYQCMIEAYRSQNWQQALAVLDELQSESDRVLYQVYRQRIESLQQNPPAEGWDGVFRHTEK</sequence>
<dbReference type="Gene3D" id="3.30.70.1230">
    <property type="entry name" value="Nucleotide cyclase"/>
    <property type="match status" value="1"/>
</dbReference>
<dbReference type="InterPro" id="IPR001054">
    <property type="entry name" value="A/G_cyclase"/>
</dbReference>
<feature type="domain" description="Guanylate cyclase" evidence="2">
    <location>
        <begin position="478"/>
        <end position="610"/>
    </location>
</feature>
<dbReference type="PANTHER" id="PTHR43081:SF1">
    <property type="entry name" value="ADENYLATE CYCLASE, TERMINAL-DIFFERENTIATION SPECIFIC"/>
    <property type="match status" value="1"/>
</dbReference>
<feature type="transmembrane region" description="Helical" evidence="1">
    <location>
        <begin position="362"/>
        <end position="380"/>
    </location>
</feature>
<accession>A0ABS7ZJY2</accession>
<gene>
    <name evidence="3" type="ORF">I9W95_00210</name>
</gene>
<dbReference type="Pfam" id="PF00211">
    <property type="entry name" value="Guanylate_cyc"/>
    <property type="match status" value="1"/>
</dbReference>
<evidence type="ECO:0000313" key="4">
    <source>
        <dbReference type="Proteomes" id="UP000714380"/>
    </source>
</evidence>